<dbReference type="AlphaFoldDB" id="A0AAN8ELT1"/>
<comment type="caution">
    <text evidence="12">The sequence shown here is derived from an EMBL/GenBank/DDBJ whole genome shotgun (WGS) entry which is preliminary data.</text>
</comment>
<dbReference type="GO" id="GO:0004152">
    <property type="term" value="F:dihydroorotate dehydrogenase activity"/>
    <property type="evidence" value="ECO:0007669"/>
    <property type="project" value="InterPro"/>
</dbReference>
<evidence type="ECO:0000256" key="10">
    <source>
        <dbReference type="ARBA" id="ARBA00023002"/>
    </source>
</evidence>
<name>A0AAN8ELT1_9EURO</name>
<evidence type="ECO:0000256" key="9">
    <source>
        <dbReference type="ARBA" id="ARBA00022975"/>
    </source>
</evidence>
<keyword evidence="7" id="KW-0285">Flavoprotein</keyword>
<organism evidence="12 13">
    <name type="scientific">Knufia fluminis</name>
    <dbReference type="NCBI Taxonomy" id="191047"/>
    <lineage>
        <taxon>Eukaryota</taxon>
        <taxon>Fungi</taxon>
        <taxon>Dikarya</taxon>
        <taxon>Ascomycota</taxon>
        <taxon>Pezizomycotina</taxon>
        <taxon>Eurotiomycetes</taxon>
        <taxon>Chaetothyriomycetidae</taxon>
        <taxon>Chaetothyriales</taxon>
        <taxon>Trichomeriaceae</taxon>
        <taxon>Knufia</taxon>
    </lineage>
</organism>
<dbReference type="InterPro" id="IPR013785">
    <property type="entry name" value="Aldolase_TIM"/>
</dbReference>
<dbReference type="InterPro" id="IPR033886">
    <property type="entry name" value="DHOD_1A"/>
</dbReference>
<gene>
    <name evidence="12" type="primary">URA1</name>
    <name evidence="12" type="ORF">OHC33_000597</name>
</gene>
<comment type="cofactor">
    <cofactor evidence="1">
        <name>FMN</name>
        <dbReference type="ChEBI" id="CHEBI:58210"/>
    </cofactor>
</comment>
<evidence type="ECO:0000256" key="2">
    <source>
        <dbReference type="ARBA" id="ARBA00004496"/>
    </source>
</evidence>
<evidence type="ECO:0000313" key="12">
    <source>
        <dbReference type="EMBL" id="KAK5958754.1"/>
    </source>
</evidence>
<accession>A0AAN8ELT1</accession>
<evidence type="ECO:0000256" key="6">
    <source>
        <dbReference type="ARBA" id="ARBA00022490"/>
    </source>
</evidence>
<dbReference type="InterPro" id="IPR050074">
    <property type="entry name" value="DHO_dehydrogenase"/>
</dbReference>
<dbReference type="Proteomes" id="UP001316803">
    <property type="component" value="Unassembled WGS sequence"/>
</dbReference>
<reference evidence="12 13" key="1">
    <citation type="submission" date="2022-12" db="EMBL/GenBank/DDBJ databases">
        <title>Genomic features and morphological characterization of a novel Knufia sp. strain isolated from spacecraft assembly facility.</title>
        <authorList>
            <person name="Teixeira M."/>
            <person name="Chander A.M."/>
            <person name="Stajich J.E."/>
            <person name="Venkateswaran K."/>
        </authorList>
    </citation>
    <scope>NUCLEOTIDE SEQUENCE [LARGE SCALE GENOMIC DNA]</scope>
    <source>
        <strain evidence="12 13">FJI-L2-BK-P2</strain>
    </source>
</reference>
<protein>
    <recommendedName>
        <fullName evidence="5">Dihydroorotate dehydrogenase (fumarate)</fullName>
    </recommendedName>
</protein>
<evidence type="ECO:0000256" key="1">
    <source>
        <dbReference type="ARBA" id="ARBA00001917"/>
    </source>
</evidence>
<evidence type="ECO:0000259" key="11">
    <source>
        <dbReference type="Pfam" id="PF01180"/>
    </source>
</evidence>
<evidence type="ECO:0000256" key="8">
    <source>
        <dbReference type="ARBA" id="ARBA00022643"/>
    </source>
</evidence>
<evidence type="ECO:0000313" key="13">
    <source>
        <dbReference type="Proteomes" id="UP001316803"/>
    </source>
</evidence>
<dbReference type="InterPro" id="IPR023359">
    <property type="entry name" value="Dihydro_DH_chainA_dom2"/>
</dbReference>
<sequence>MSSETNPHPKMIDLDASRTVDIESLKLQYADKFASYTPKDKPALTQIANTNNALPDGRQRKYKLEIYPPLLNSSSPWATTVEDLAELYACEYTGAVTTRTSLLEGFNHDDSIHQHIFFPAGSSSVSPAAPKSDASALPKFMPSDASTSSLNTYGYSPHTLSEYLGFINEIVGQRHLGTSTIRKKPFIISVTGTPDEIAMSYALLANAAEMDEDLRLAMEVNLSCPNIGGAPPPAYDGGMLGEYLEAIGDSKSTYRGRMDGESVPRVGVKLPPYTWKGQFEMVTSALRSAKSSEPNEGSIIDFITCTNTLGSSLVLDSNLSPALNSETGTGIGGLAGAALHPLALGNVATFRKMLDEHEDTENIMIIGVGGVEDQSGFARMRKVGAEAVGVATSLGRFGVGVFEKITKGVPRGEVGSVVKEAGAEAEVGS</sequence>
<dbReference type="PANTHER" id="PTHR48109:SF1">
    <property type="entry name" value="DIHYDROOROTATE DEHYDROGENASE (FUMARATE)"/>
    <property type="match status" value="1"/>
</dbReference>
<keyword evidence="13" id="KW-1185">Reference proteome</keyword>
<dbReference type="Pfam" id="PF01180">
    <property type="entry name" value="DHO_dh"/>
    <property type="match status" value="1"/>
</dbReference>
<dbReference type="GO" id="GO:0005737">
    <property type="term" value="C:cytoplasm"/>
    <property type="evidence" value="ECO:0007669"/>
    <property type="project" value="UniProtKB-SubCell"/>
</dbReference>
<dbReference type="CDD" id="cd04741">
    <property type="entry name" value="DHOD_1A_like"/>
    <property type="match status" value="1"/>
</dbReference>
<dbReference type="GO" id="GO:0006207">
    <property type="term" value="P:'de novo' pyrimidine nucleobase biosynthetic process"/>
    <property type="evidence" value="ECO:0007669"/>
    <property type="project" value="TreeGrafter"/>
</dbReference>
<keyword evidence="6" id="KW-0963">Cytoplasm</keyword>
<comment type="subcellular location">
    <subcellularLocation>
        <location evidence="2">Cytoplasm</location>
    </subcellularLocation>
</comment>
<dbReference type="InterPro" id="IPR005720">
    <property type="entry name" value="Dihydroorotate_DH_cat"/>
</dbReference>
<dbReference type="GO" id="GO:0006221">
    <property type="term" value="P:pyrimidine nucleotide biosynthetic process"/>
    <property type="evidence" value="ECO:0007669"/>
    <property type="project" value="UniProtKB-KW"/>
</dbReference>
<keyword evidence="9" id="KW-0665">Pyrimidine biosynthesis</keyword>
<feature type="domain" description="Dihydroorotate dehydrogenase catalytic" evidence="11">
    <location>
        <begin position="146"/>
        <end position="410"/>
    </location>
</feature>
<comment type="pathway">
    <text evidence="3">Pyrimidine metabolism; UMP biosynthesis via de novo pathway.</text>
</comment>
<keyword evidence="8" id="KW-0288">FMN</keyword>
<dbReference type="Gene3D" id="3.20.20.70">
    <property type="entry name" value="Aldolase class I"/>
    <property type="match status" value="1"/>
</dbReference>
<dbReference type="EMBL" id="JAKLMC020000001">
    <property type="protein sequence ID" value="KAK5958754.1"/>
    <property type="molecule type" value="Genomic_DNA"/>
</dbReference>
<dbReference type="Gene3D" id="2.30.26.10">
    <property type="entry name" value="Dihydroorotate Dehydrogenase A, chain A, domain 2"/>
    <property type="match status" value="1"/>
</dbReference>
<keyword evidence="10 12" id="KW-0560">Oxidoreductase</keyword>
<dbReference type="PANTHER" id="PTHR48109">
    <property type="entry name" value="DIHYDROOROTATE DEHYDROGENASE (QUINONE), MITOCHONDRIAL-RELATED"/>
    <property type="match status" value="1"/>
</dbReference>
<dbReference type="SUPFAM" id="SSF51395">
    <property type="entry name" value="FMN-linked oxidoreductases"/>
    <property type="match status" value="1"/>
</dbReference>
<evidence type="ECO:0000256" key="4">
    <source>
        <dbReference type="ARBA" id="ARBA00008008"/>
    </source>
</evidence>
<comment type="similarity">
    <text evidence="4">Belongs to the dihydroorotate dehydrogenase family. Type 1 subfamily.</text>
</comment>
<evidence type="ECO:0000256" key="3">
    <source>
        <dbReference type="ARBA" id="ARBA00004725"/>
    </source>
</evidence>
<evidence type="ECO:0000256" key="7">
    <source>
        <dbReference type="ARBA" id="ARBA00022630"/>
    </source>
</evidence>
<evidence type="ECO:0000256" key="5">
    <source>
        <dbReference type="ARBA" id="ARBA00021374"/>
    </source>
</evidence>
<proteinExistence type="inferred from homology"/>